<sequence>MKSLAAGIGIFLCCAPLPAQELKLRADNIDEIVKAMTPEEKALLVVGRNDYTFGGYDNPKEFVRFLSPSVSGYTQGIPRLGIPPTALADGPAGAVVVTRPDNKKSYYATGFPVGTSLACSWNTQLVESVGRAMGNEILEYGVDVILAPGMNIHRSPLCGRNYEYYSEDPVVTGKIAAAFVRGIQGCGVGTSIKHFAVNSQETNRTEVDEIVSQRALREIYLKGFEIAVKEARPWTVMASYNRLNGPYTQESPELLTTVLRDEWGFDGIVMTDWIQKRNTAAQIKAGIDNLQPGYQVQLQDISLMLKDGRLTMPDLDASVRRMLQYIVKTPHFRNYKYSDDPDLKAHAAITRSSATEGMVLLKNAGGVLPLNNIKKVALFGLSSFDFMAGGTGSGNVVKPYVVDLQQGLANAGLEVTGNLKEMYTAYKTFCRAQFKCDRNPAERWYVEPSIPELSLSRTCIENQARESDIAILTLGRQAGEGRDRPVKGGFNLTAVEQNLLVELCEVYHAAGKKVIVVLNVGGAIETASWKGLPDAILLAWQPGQEGGNSVADVLLGKENPSGKLSMTFPISVMDMPSSQNFPLGDERRRGEDGSRNNVDYTLHKEGINIGYRYFSSVGREVSYPFGFGLSYTAFAYSKPVVKPVADGFCAGITVTNTGKCAGKESVQLYVSAPAGGMEKPALELKAFAKTRLLQPGESETLTFEVSKYSLASFDESRQSWVSAAGRYIVRFGASVDDIRGTGYYNLAKEAAWRVHDVLKPTKALD</sequence>
<dbReference type="PANTHER" id="PTHR42715:SF10">
    <property type="entry name" value="BETA-GLUCOSIDASE"/>
    <property type="match status" value="1"/>
</dbReference>
<dbReference type="Gene3D" id="3.40.50.1700">
    <property type="entry name" value="Glycoside hydrolase family 3 C-terminal domain"/>
    <property type="match status" value="1"/>
</dbReference>
<dbReference type="SUPFAM" id="SSF52279">
    <property type="entry name" value="Beta-D-glucan exohydrolase, C-terminal domain"/>
    <property type="match status" value="1"/>
</dbReference>
<keyword evidence="2 4" id="KW-0378">Hydrolase</keyword>
<dbReference type="EMBL" id="CP002352">
    <property type="protein sequence ID" value="ADV42473.1"/>
    <property type="molecule type" value="Genomic_DNA"/>
</dbReference>
<dbReference type="InterPro" id="IPR017853">
    <property type="entry name" value="GH"/>
</dbReference>
<evidence type="ECO:0000256" key="1">
    <source>
        <dbReference type="ARBA" id="ARBA00005336"/>
    </source>
</evidence>
<dbReference type="InterPro" id="IPR013783">
    <property type="entry name" value="Ig-like_fold"/>
</dbReference>
<evidence type="ECO:0000259" key="3">
    <source>
        <dbReference type="SMART" id="SM01217"/>
    </source>
</evidence>
<dbReference type="AlphaFoldDB" id="E6SVG3"/>
<dbReference type="STRING" id="693979.Bache_0447"/>
<dbReference type="Gene3D" id="3.20.20.300">
    <property type="entry name" value="Glycoside hydrolase, family 3, N-terminal domain"/>
    <property type="match status" value="1"/>
</dbReference>
<keyword evidence="5" id="KW-1185">Reference proteome</keyword>
<dbReference type="InterPro" id="IPR036881">
    <property type="entry name" value="Glyco_hydro_3_C_sf"/>
</dbReference>
<dbReference type="KEGG" id="bhl:Bache_0447"/>
<name>E6SVG3_BACT6</name>
<evidence type="ECO:0000313" key="4">
    <source>
        <dbReference type="EMBL" id="ADV42473.1"/>
    </source>
</evidence>
<proteinExistence type="inferred from homology"/>
<dbReference type="OrthoDB" id="9805821at2"/>
<dbReference type="InterPro" id="IPR050288">
    <property type="entry name" value="Cellulose_deg_GH3"/>
</dbReference>
<dbReference type="SMART" id="SM01217">
    <property type="entry name" value="Fn3_like"/>
    <property type="match status" value="1"/>
</dbReference>
<dbReference type="HOGENOM" id="CLU_004542_4_1_10"/>
<evidence type="ECO:0000313" key="5">
    <source>
        <dbReference type="Proteomes" id="UP000008630"/>
    </source>
</evidence>
<dbReference type="Pfam" id="PF00933">
    <property type="entry name" value="Glyco_hydro_3"/>
    <property type="match status" value="1"/>
</dbReference>
<accession>E6SVG3</accession>
<dbReference type="GO" id="GO:0008422">
    <property type="term" value="F:beta-glucosidase activity"/>
    <property type="evidence" value="ECO:0007669"/>
    <property type="project" value="UniProtKB-EC"/>
</dbReference>
<dbReference type="InterPro" id="IPR001764">
    <property type="entry name" value="Glyco_hydro_3_N"/>
</dbReference>
<reference key="1">
    <citation type="submission" date="2010-11" db="EMBL/GenBank/DDBJ databases">
        <title>The complete genome of Bacteroides helcogenes P 36-108.</title>
        <authorList>
            <consortium name="US DOE Joint Genome Institute (JGI-PGF)"/>
            <person name="Lucas S."/>
            <person name="Copeland A."/>
            <person name="Lapidus A."/>
            <person name="Bruce D."/>
            <person name="Goodwin L."/>
            <person name="Pitluck S."/>
            <person name="Kyrpides N."/>
            <person name="Mavromatis K."/>
            <person name="Ivanova N."/>
            <person name="Zeytun A."/>
            <person name="Brettin T."/>
            <person name="Detter J.C."/>
            <person name="Tapia R."/>
            <person name="Han C."/>
            <person name="Land M."/>
            <person name="Hauser L."/>
            <person name="Markowitz V."/>
            <person name="Cheng J.-F."/>
            <person name="Hugenholtz P."/>
            <person name="Woyke T."/>
            <person name="Wu D."/>
            <person name="Gronow S."/>
            <person name="Wellnitz S."/>
            <person name="Brambilla E."/>
            <person name="Klenk H.-P."/>
            <person name="Eisen J.A."/>
        </authorList>
    </citation>
    <scope>NUCLEOTIDE SEQUENCE</scope>
    <source>
        <strain>P 36-108</strain>
    </source>
</reference>
<dbReference type="SUPFAM" id="SSF51445">
    <property type="entry name" value="(Trans)glycosidases"/>
    <property type="match status" value="1"/>
</dbReference>
<dbReference type="eggNOG" id="COG1472">
    <property type="taxonomic scope" value="Bacteria"/>
</dbReference>
<reference evidence="4 5" key="2">
    <citation type="journal article" date="2011" name="Stand. Genomic Sci.">
        <title>Complete genome sequence of Bacteroides helcogenes type strain (P 36-108).</title>
        <authorList>
            <person name="Pati A."/>
            <person name="Gronow S."/>
            <person name="Zeytun A."/>
            <person name="Lapidus A."/>
            <person name="Nolan M."/>
            <person name="Hammon N."/>
            <person name="Deshpande S."/>
            <person name="Cheng J.F."/>
            <person name="Tapia R."/>
            <person name="Han C."/>
            <person name="Goodwin L."/>
            <person name="Pitluck S."/>
            <person name="Liolios K."/>
            <person name="Pagani I."/>
            <person name="Ivanova N."/>
            <person name="Mavromatis K."/>
            <person name="Chen A."/>
            <person name="Palaniappan K."/>
            <person name="Land M."/>
            <person name="Hauser L."/>
            <person name="Chang Y.J."/>
            <person name="Jeffries C.D."/>
            <person name="Detter J.C."/>
            <person name="Brambilla E."/>
            <person name="Rohde M."/>
            <person name="Goker M."/>
            <person name="Woyke T."/>
            <person name="Bristow J."/>
            <person name="Eisen J.A."/>
            <person name="Markowitz V."/>
            <person name="Hugenholtz P."/>
            <person name="Kyrpides N.C."/>
            <person name="Klenk H.P."/>
            <person name="Lucas S."/>
        </authorList>
    </citation>
    <scope>NUCLEOTIDE SEQUENCE [LARGE SCALE GENOMIC DNA]</scope>
    <source>
        <strain evidence="5">ATCC 35417 / DSM 20613 / JCM 6297 / CCUG 15421 / P 36-108</strain>
    </source>
</reference>
<dbReference type="PRINTS" id="PR00133">
    <property type="entry name" value="GLHYDRLASE3"/>
</dbReference>
<dbReference type="GO" id="GO:0005975">
    <property type="term" value="P:carbohydrate metabolic process"/>
    <property type="evidence" value="ECO:0007669"/>
    <property type="project" value="InterPro"/>
</dbReference>
<dbReference type="Pfam" id="PF14310">
    <property type="entry name" value="Fn3-like"/>
    <property type="match status" value="1"/>
</dbReference>
<keyword evidence="4" id="KW-0326">Glycosidase</keyword>
<comment type="similarity">
    <text evidence="1">Belongs to the glycosyl hydrolase 3 family.</text>
</comment>
<evidence type="ECO:0000256" key="2">
    <source>
        <dbReference type="ARBA" id="ARBA00022801"/>
    </source>
</evidence>
<dbReference type="InterPro" id="IPR036962">
    <property type="entry name" value="Glyco_hydro_3_N_sf"/>
</dbReference>
<dbReference type="Gene3D" id="2.60.40.10">
    <property type="entry name" value="Immunoglobulins"/>
    <property type="match status" value="1"/>
</dbReference>
<gene>
    <name evidence="4" type="ordered locus">Bache_0447</name>
</gene>
<dbReference type="PATRIC" id="fig|693979.3.peg.480"/>
<dbReference type="PANTHER" id="PTHR42715">
    <property type="entry name" value="BETA-GLUCOSIDASE"/>
    <property type="match status" value="1"/>
</dbReference>
<dbReference type="EC" id="3.2.1.21" evidence="4"/>
<organism evidence="4 5">
    <name type="scientific">Bacteroides helcogenes (strain ATCC 35417 / DSM 20613 / JCM 6297 / CCUG 15421 / P 36-108)</name>
    <dbReference type="NCBI Taxonomy" id="693979"/>
    <lineage>
        <taxon>Bacteria</taxon>
        <taxon>Pseudomonadati</taxon>
        <taxon>Bacteroidota</taxon>
        <taxon>Bacteroidia</taxon>
        <taxon>Bacteroidales</taxon>
        <taxon>Bacteroidaceae</taxon>
        <taxon>Bacteroides</taxon>
    </lineage>
</organism>
<dbReference type="InterPro" id="IPR002772">
    <property type="entry name" value="Glyco_hydro_3_C"/>
</dbReference>
<dbReference type="InterPro" id="IPR026891">
    <property type="entry name" value="Fn3-like"/>
</dbReference>
<feature type="domain" description="Fibronectin type III-like" evidence="3">
    <location>
        <begin position="664"/>
        <end position="735"/>
    </location>
</feature>
<protein>
    <submittedName>
        <fullName evidence="4">Beta-glucosidase</fullName>
        <ecNumber evidence="4">3.2.1.21</ecNumber>
    </submittedName>
</protein>
<dbReference type="Pfam" id="PF01915">
    <property type="entry name" value="Glyco_hydro_3_C"/>
    <property type="match status" value="1"/>
</dbReference>
<dbReference type="Proteomes" id="UP000008630">
    <property type="component" value="Chromosome"/>
</dbReference>